<feature type="compositionally biased region" description="Acidic residues" evidence="1">
    <location>
        <begin position="35"/>
        <end position="45"/>
    </location>
</feature>
<feature type="compositionally biased region" description="Basic and acidic residues" evidence="1">
    <location>
        <begin position="46"/>
        <end position="72"/>
    </location>
</feature>
<name>A0A914HYC1_GLORO</name>
<dbReference type="SUPFAM" id="SSF52087">
    <property type="entry name" value="CRAL/TRIO domain"/>
    <property type="match status" value="1"/>
</dbReference>
<feature type="compositionally biased region" description="Basic and acidic residues" evidence="1">
    <location>
        <begin position="25"/>
        <end position="34"/>
    </location>
</feature>
<feature type="compositionally biased region" description="Basic and acidic residues" evidence="1">
    <location>
        <begin position="85"/>
        <end position="226"/>
    </location>
</feature>
<sequence>MDHWINSHRPGPSVPTPTALFLTMKNDDGKGGEEGKEEEGLEIEVEIFRREGEAKSGKKKEHLAIEAKESKVKAQSNVDEEEKQAEELKKASEEKEEELKKASEEEEEELKKASEEEEEELKKASEEEEEELKKASEEEEEELKKASEEEEEELKKASEEEEEELKKASEEEEEELKKASEEEEEELKKASEEEEEELKKASEERVGPAKGVRFMEKSEKEGADEMERLEEYERKLRRNTKEALELVDRLCELQQGQPTTPERTTIQRLPVTNDRAETVDSGELRRALVRGVNQIGEKAAGDGGMAKTDIGEGNDFDVESVSLSSRLLLSPTDCLLLPGHVLLLVDTQLGLSLVSLQSRQLIKNICPPENGHWRNAQCACLGGDKGQEQRVIYVLLEHRRPKDGASEGSGICRERARSRLIPEEEFDRKPRSAPVNNADTEVARDIQAQQNGREAQTEFAHFTECLYLAANTPNQGFLYELNIHQGKWTECAGTKRFKNYSDLHPFAVVGPVTELLLVETNRCYVQLMSVYGSKVVNDRMLGLCERPGSLCVDERGNLFVFDRANSKVGLYSRTYLEKMGDIALVERANCRLSAREGVLAVMCGNCGRCRRGTAQPELLLPNIWFIHRPLIIRTFFKRRVSFLLFNPPNSAASVMSKRPSTELGEPLSDGSLELVSEVRHLCLFPRHPNFDSDFNIYRFIACAERTHRNRREIVESAAKALDQHIRVRKCMKLDEVPSFPMEQNRLFRDLLMPFGRITEGVTDSRNRLLWFIEYRSMSVEKIAHGIRSSESIRFQFWQFEQMLRMVNRQERKSGRLSSIRHVIDMAGYEINPFTTLFVSSGTLSYYSQLFHYDNYPELIYPIELVNIAKWIQLPYRMIRGMMPSGFTDRFRLYDGNFLQKLTAEIPAEFIPQTLGGQNEAIRCVPASPLLHHWQPKHRRILDKLQCFHIGARKSKAFRVQIEGAGGTNILSWYLRTDGDIFLGVFFEPNENSQCQQNGNSADSKGLSISSLSADQKGQQSKVSVGGEHQMADQLEWVYPWFKLSARLHHEWDCVDCSRPGSYWLLFSNKHNWLNRRTIEVIVQIERVAESGKNKIRNVFPEGKEPTIEPEQMFAGACPPTHATEEAM</sequence>
<dbReference type="AlphaFoldDB" id="A0A914HYC1"/>
<dbReference type="SUPFAM" id="SSF101576">
    <property type="entry name" value="Supernatant protein factor (SPF), C-terminal domain"/>
    <property type="match status" value="1"/>
</dbReference>
<dbReference type="Pfam" id="PF00650">
    <property type="entry name" value="CRAL_TRIO"/>
    <property type="match status" value="1"/>
</dbReference>
<dbReference type="WBParaSite" id="Gr19_v10_g5160.t1">
    <property type="protein sequence ID" value="Gr19_v10_g5160.t1"/>
    <property type="gene ID" value="Gr19_v10_g5160"/>
</dbReference>
<proteinExistence type="predicted"/>
<keyword evidence="3" id="KW-1185">Reference proteome</keyword>
<dbReference type="InterPro" id="IPR036865">
    <property type="entry name" value="CRAL-TRIO_dom_sf"/>
</dbReference>
<feature type="region of interest" description="Disordered" evidence="1">
    <location>
        <begin position="1"/>
        <end position="226"/>
    </location>
</feature>
<dbReference type="InterPro" id="IPR001251">
    <property type="entry name" value="CRAL-TRIO_dom"/>
</dbReference>
<dbReference type="InterPro" id="IPR036598">
    <property type="entry name" value="GOLD_dom_sf"/>
</dbReference>
<organism evidence="3 4">
    <name type="scientific">Globodera rostochiensis</name>
    <name type="common">Golden nematode worm</name>
    <name type="synonym">Heterodera rostochiensis</name>
    <dbReference type="NCBI Taxonomy" id="31243"/>
    <lineage>
        <taxon>Eukaryota</taxon>
        <taxon>Metazoa</taxon>
        <taxon>Ecdysozoa</taxon>
        <taxon>Nematoda</taxon>
        <taxon>Chromadorea</taxon>
        <taxon>Rhabditida</taxon>
        <taxon>Tylenchina</taxon>
        <taxon>Tylenchomorpha</taxon>
        <taxon>Tylenchoidea</taxon>
        <taxon>Heteroderidae</taxon>
        <taxon>Heteroderinae</taxon>
        <taxon>Globodera</taxon>
    </lineage>
</organism>
<reference evidence="4" key="1">
    <citation type="submission" date="2022-11" db="UniProtKB">
        <authorList>
            <consortium name="WormBaseParasite"/>
        </authorList>
    </citation>
    <scope>IDENTIFICATION</scope>
</reference>
<dbReference type="InterPro" id="IPR053302">
    <property type="entry name" value="CRAL-TRIO_domain"/>
</dbReference>
<accession>A0A914HYC1</accession>
<dbReference type="CDD" id="cd00170">
    <property type="entry name" value="SEC14"/>
    <property type="match status" value="1"/>
</dbReference>
<evidence type="ECO:0000313" key="3">
    <source>
        <dbReference type="Proteomes" id="UP000887572"/>
    </source>
</evidence>
<dbReference type="Gene3D" id="3.40.525.10">
    <property type="entry name" value="CRAL-TRIO lipid binding domain"/>
    <property type="match status" value="1"/>
</dbReference>
<evidence type="ECO:0000259" key="2">
    <source>
        <dbReference type="PROSITE" id="PS50191"/>
    </source>
</evidence>
<dbReference type="Gene3D" id="2.60.120.680">
    <property type="entry name" value="GOLD domain"/>
    <property type="match status" value="1"/>
</dbReference>
<feature type="domain" description="CRAL-TRIO" evidence="2">
    <location>
        <begin position="760"/>
        <end position="922"/>
    </location>
</feature>
<evidence type="ECO:0000313" key="4">
    <source>
        <dbReference type="WBParaSite" id="Gr19_v10_g5160.t1"/>
    </source>
</evidence>
<evidence type="ECO:0000256" key="1">
    <source>
        <dbReference type="SAM" id="MobiDB-lite"/>
    </source>
</evidence>
<protein>
    <submittedName>
        <fullName evidence="4">CRAL-TRIO domain-containing protein</fullName>
    </submittedName>
</protein>
<dbReference type="SMART" id="SM00516">
    <property type="entry name" value="SEC14"/>
    <property type="match status" value="1"/>
</dbReference>
<dbReference type="PROSITE" id="PS50191">
    <property type="entry name" value="CRAL_TRIO"/>
    <property type="match status" value="1"/>
</dbReference>
<dbReference type="PANTHER" id="PTHR47159:SF6">
    <property type="entry name" value="CRAL-TRIO DOMAIN-CONTAINING PROTEIN"/>
    <property type="match status" value="1"/>
</dbReference>
<dbReference type="Proteomes" id="UP000887572">
    <property type="component" value="Unplaced"/>
</dbReference>
<dbReference type="PANTHER" id="PTHR47159">
    <property type="entry name" value="PROTEIN CBG07705-RELATED"/>
    <property type="match status" value="1"/>
</dbReference>